<dbReference type="Gene3D" id="3.30.590.20">
    <property type="match status" value="1"/>
</dbReference>
<organism evidence="6 7">
    <name type="scientific">Kribbella lupini</name>
    <dbReference type="NCBI Taxonomy" id="291602"/>
    <lineage>
        <taxon>Bacteria</taxon>
        <taxon>Bacillati</taxon>
        <taxon>Actinomycetota</taxon>
        <taxon>Actinomycetes</taxon>
        <taxon>Propionibacteriales</taxon>
        <taxon>Kribbellaceae</taxon>
        <taxon>Kribbella</taxon>
    </lineage>
</organism>
<reference evidence="6 7" key="1">
    <citation type="journal article" date="2019" name="Int. J. Syst. Evol. Microbiol.">
        <title>The Global Catalogue of Microorganisms (GCM) 10K type strain sequencing project: providing services to taxonomists for standard genome sequencing and annotation.</title>
        <authorList>
            <consortium name="The Broad Institute Genomics Platform"/>
            <consortium name="The Broad Institute Genome Sequencing Center for Infectious Disease"/>
            <person name="Wu L."/>
            <person name="Ma J."/>
        </authorList>
    </citation>
    <scope>NUCLEOTIDE SEQUENCE [LARGE SCALE GENOMIC DNA]</scope>
    <source>
        <strain evidence="6 7">JCM 14303</strain>
    </source>
</reference>
<evidence type="ECO:0000256" key="5">
    <source>
        <dbReference type="HAMAP-Rule" id="MF_01609"/>
    </source>
</evidence>
<evidence type="ECO:0000313" key="6">
    <source>
        <dbReference type="EMBL" id="GAA1558887.1"/>
    </source>
</evidence>
<comment type="similarity">
    <text evidence="5">Belongs to the glutamate--cysteine ligase type 2 family. YbdK subfamily.</text>
</comment>
<name>A0ABN2CJY8_9ACTN</name>
<protein>
    <recommendedName>
        <fullName evidence="5">Putative glutamate--cysteine ligase 2</fullName>
        <ecNumber evidence="5">6.3.2.2</ecNumber>
    </recommendedName>
    <alternativeName>
        <fullName evidence="5">Gamma-glutamylcysteine synthetase 2</fullName>
        <shortName evidence="5">GCS 2</shortName>
        <shortName evidence="5">Gamma-GCS 2</shortName>
    </alternativeName>
</protein>
<dbReference type="PANTHER" id="PTHR36510:SF1">
    <property type="entry name" value="GLUTAMATE--CYSTEINE LIGASE 2-RELATED"/>
    <property type="match status" value="1"/>
</dbReference>
<dbReference type="PANTHER" id="PTHR36510">
    <property type="entry name" value="GLUTAMATE--CYSTEINE LIGASE 2-RELATED"/>
    <property type="match status" value="1"/>
</dbReference>
<dbReference type="InterPro" id="IPR014746">
    <property type="entry name" value="Gln_synth/guanido_kin_cat_dom"/>
</dbReference>
<dbReference type="Pfam" id="PF04107">
    <property type="entry name" value="GCS2"/>
    <property type="match status" value="1"/>
</dbReference>
<dbReference type="NCBIfam" id="TIGR02050">
    <property type="entry name" value="gshA_cyan_rel"/>
    <property type="match status" value="1"/>
</dbReference>
<accession>A0ABN2CJY8</accession>
<sequence length="378" mass="41612">MAVTVGRLTRQSLEGGFLAVGVGYRLGVKHPSMGVEEELLLVSATGQPLPRSKAVAEGTEGVDVELELTRAQVETNSPVCETADELHEQLTVMRKKLAVSAAEQGGRLLAVAAPPTGEAAHLVTRKPRYLEMEGRYGLLAKEQAVCGCHVHIDVPDKEAAIRVSNHLRPWLPALLALTANSAVYLGHDTGFASWRWIMWSRWPCVGQPPYFESAEHYDRLVQTFLTSGAIMDERMVYWDARPSSHLPTIELRVSDVPLTVDETVLHATLGRALVMTALDSGSLGPELQPEVLRAAYWLAAKNGLTGDNLDVRRNKVLPIEQVLGLLIDHVRPALEQLGEVERVETTIQRLLREGNGARRQQKAFREGDDLIALTELRP</sequence>
<evidence type="ECO:0000256" key="4">
    <source>
        <dbReference type="ARBA" id="ARBA00048819"/>
    </source>
</evidence>
<dbReference type="NCBIfam" id="NF010041">
    <property type="entry name" value="PRK13517.1-1"/>
    <property type="match status" value="1"/>
</dbReference>
<gene>
    <name evidence="6" type="ORF">GCM10009741_74880</name>
</gene>
<keyword evidence="7" id="KW-1185">Reference proteome</keyword>
<comment type="catalytic activity">
    <reaction evidence="4 5">
        <text>L-cysteine + L-glutamate + ATP = gamma-L-glutamyl-L-cysteine + ADP + phosphate + H(+)</text>
        <dbReference type="Rhea" id="RHEA:13285"/>
        <dbReference type="ChEBI" id="CHEBI:15378"/>
        <dbReference type="ChEBI" id="CHEBI:29985"/>
        <dbReference type="ChEBI" id="CHEBI:30616"/>
        <dbReference type="ChEBI" id="CHEBI:35235"/>
        <dbReference type="ChEBI" id="CHEBI:43474"/>
        <dbReference type="ChEBI" id="CHEBI:58173"/>
        <dbReference type="ChEBI" id="CHEBI:456216"/>
        <dbReference type="EC" id="6.3.2.2"/>
    </reaction>
</comment>
<evidence type="ECO:0000256" key="3">
    <source>
        <dbReference type="ARBA" id="ARBA00022840"/>
    </source>
</evidence>
<dbReference type="SUPFAM" id="SSF55931">
    <property type="entry name" value="Glutamine synthetase/guanido kinase"/>
    <property type="match status" value="1"/>
</dbReference>
<keyword evidence="3 5" id="KW-0067">ATP-binding</keyword>
<keyword evidence="1 5" id="KW-0436">Ligase</keyword>
<keyword evidence="2 5" id="KW-0547">Nucleotide-binding</keyword>
<evidence type="ECO:0000313" key="7">
    <source>
        <dbReference type="Proteomes" id="UP001500363"/>
    </source>
</evidence>
<proteinExistence type="inferred from homology"/>
<comment type="function">
    <text evidence="5">ATP-dependent carboxylate-amine ligase which exhibits weak glutamate--cysteine ligase activity.</text>
</comment>
<dbReference type="InterPro" id="IPR050141">
    <property type="entry name" value="GCL_type2/YbdK_subfam"/>
</dbReference>
<dbReference type="EC" id="6.3.2.2" evidence="5"/>
<dbReference type="InterPro" id="IPR011793">
    <property type="entry name" value="YbdK"/>
</dbReference>
<evidence type="ECO:0000256" key="1">
    <source>
        <dbReference type="ARBA" id="ARBA00022598"/>
    </source>
</evidence>
<dbReference type="HAMAP" id="MF_01609">
    <property type="entry name" value="Glu_cys_ligase_2"/>
    <property type="match status" value="1"/>
</dbReference>
<dbReference type="EMBL" id="BAAANC010000005">
    <property type="protein sequence ID" value="GAA1558887.1"/>
    <property type="molecule type" value="Genomic_DNA"/>
</dbReference>
<dbReference type="GO" id="GO:0016874">
    <property type="term" value="F:ligase activity"/>
    <property type="evidence" value="ECO:0007669"/>
    <property type="project" value="UniProtKB-KW"/>
</dbReference>
<comment type="caution">
    <text evidence="6">The sequence shown here is derived from an EMBL/GenBank/DDBJ whole genome shotgun (WGS) entry which is preliminary data.</text>
</comment>
<dbReference type="InterPro" id="IPR006336">
    <property type="entry name" value="GCS2"/>
</dbReference>
<dbReference type="Proteomes" id="UP001500363">
    <property type="component" value="Unassembled WGS sequence"/>
</dbReference>
<evidence type="ECO:0000256" key="2">
    <source>
        <dbReference type="ARBA" id="ARBA00022741"/>
    </source>
</evidence>